<reference evidence="12" key="1">
    <citation type="submission" date="2020-02" db="EMBL/GenBank/DDBJ databases">
        <authorList>
            <person name="Chen W.-M."/>
        </authorList>
    </citation>
    <scope>NUCLEOTIDE SEQUENCE</scope>
    <source>
        <strain evidence="12">NBD-18</strain>
    </source>
</reference>
<feature type="domain" description="Oligopeptidase A N-terminal" evidence="11">
    <location>
        <begin position="29"/>
        <end position="151"/>
    </location>
</feature>
<feature type="domain" description="Peptidase M3A/M3B catalytic" evidence="10">
    <location>
        <begin position="220"/>
        <end position="686"/>
    </location>
</feature>
<comment type="cofactor">
    <cofactor evidence="9">
        <name>Zn(2+)</name>
        <dbReference type="ChEBI" id="CHEBI:29105"/>
    </cofactor>
    <text evidence="9">Binds 1 zinc ion.</text>
</comment>
<evidence type="ECO:0000256" key="3">
    <source>
        <dbReference type="ARBA" id="ARBA00022723"/>
    </source>
</evidence>
<dbReference type="PANTHER" id="PTHR11804">
    <property type="entry name" value="PROTEASE M3 THIMET OLIGOPEPTIDASE-RELATED"/>
    <property type="match status" value="1"/>
</dbReference>
<dbReference type="AlphaFoldDB" id="A0A6B2QYH9"/>
<dbReference type="CDD" id="cd06456">
    <property type="entry name" value="M3A_DCP"/>
    <property type="match status" value="1"/>
</dbReference>
<evidence type="ECO:0000256" key="9">
    <source>
        <dbReference type="RuleBase" id="RU003435"/>
    </source>
</evidence>
<keyword evidence="2 9" id="KW-0645">Protease</keyword>
<dbReference type="FunFam" id="3.40.390.10:FF:000009">
    <property type="entry name" value="Oligopeptidase A"/>
    <property type="match status" value="1"/>
</dbReference>
<evidence type="ECO:0000256" key="8">
    <source>
        <dbReference type="ARBA" id="ARBA00026100"/>
    </source>
</evidence>
<keyword evidence="6 9" id="KW-0482">Metalloprotease</keyword>
<dbReference type="Gene3D" id="3.40.390.10">
    <property type="entry name" value="Collagenase (Catalytic Domain)"/>
    <property type="match status" value="1"/>
</dbReference>
<gene>
    <name evidence="12" type="ORF">G3I67_00945</name>
</gene>
<evidence type="ECO:0000256" key="1">
    <source>
        <dbReference type="ARBA" id="ARBA00006040"/>
    </source>
</evidence>
<dbReference type="GO" id="GO:0004222">
    <property type="term" value="F:metalloendopeptidase activity"/>
    <property type="evidence" value="ECO:0007669"/>
    <property type="project" value="UniProtKB-EC"/>
</dbReference>
<organism evidence="12">
    <name type="scientific">Sheuella amnicola</name>
    <dbReference type="NCBI Taxonomy" id="2707330"/>
    <lineage>
        <taxon>Bacteria</taxon>
        <taxon>Pseudomonadati</taxon>
        <taxon>Pseudomonadota</taxon>
        <taxon>Betaproteobacteria</taxon>
        <taxon>Burkholderiales</taxon>
        <taxon>Alcaligenaceae</taxon>
        <taxon>Sheuella</taxon>
    </lineage>
</organism>
<dbReference type="InterPro" id="IPR024077">
    <property type="entry name" value="Neurolysin/TOP_dom2"/>
</dbReference>
<evidence type="ECO:0000256" key="6">
    <source>
        <dbReference type="ARBA" id="ARBA00023049"/>
    </source>
</evidence>
<keyword evidence="5 9" id="KW-0862">Zinc</keyword>
<dbReference type="InterPro" id="IPR024080">
    <property type="entry name" value="Neurolysin/TOP_N"/>
</dbReference>
<dbReference type="Gene3D" id="1.20.1050.40">
    <property type="entry name" value="Endopeptidase. Chain P, domain 1"/>
    <property type="match status" value="1"/>
</dbReference>
<dbReference type="GO" id="GO:0006518">
    <property type="term" value="P:peptide metabolic process"/>
    <property type="evidence" value="ECO:0007669"/>
    <property type="project" value="TreeGrafter"/>
</dbReference>
<proteinExistence type="inferred from homology"/>
<name>A0A6B2QYH9_9BURK</name>
<dbReference type="InterPro" id="IPR001567">
    <property type="entry name" value="Pept_M3A_M3B_dom"/>
</dbReference>
<sequence length="692" mass="78339">MNDNPLLVPIEALINYAAVKPEHIAPAMTEMLERAKKAVEQAANPELPATWEAIVSPLDTVSEPLWRAWSVAGHLNSVVNTPELRDAYNAMLVPISEFSTWVGLHQGLYQQYQRLRANPDFDQWTPARKRVIELALRDFKLSGVELEGEARKRYAELSEQQSQVSQKFSENVLDSIDKWSLVLDDTKRLEGVPEDVIASLKVADAEQWKLTLKMPCYLPIMQYAQDRELRHTMYRAYATTASEQGDPDFDNSGLIEQSLSLRAEESQLLGFEHFAQLRLQTRMADSSEEVVGFLRQLAQRAKPFAEKDLKELRAFAESELGLKDLQPWDVAYVSEKLREARYAYSEDEVKQYLTEPRVMKGLFHVVQTLFGVTLEDCEVKGWHPDVRAAAVIGTSGEKLGYLMMDLYARPGKQGGAWVDSERTRKKHGDQVQSPIVYLTCNFARPQGDRPALWTHDDVITLFHESGHALHALLSEVDEAGASAFSAVEWDAIELPSQFMENFCWEWSVLQKLTAHVESGEHLPRDLFDRMTAARNFQSGMQTVRQIEFALFDILLHSRDQGLSIAEVLTQLDQVRDEVAVMRPPSWHRFPHSFSHLFAGGYGAGYYSYKWAEVLSSDAFEAFEEAAERSAESAHEAAEALGALDRETGLRFRKEILAIGGERPAADSFKAFRGRAPRMDALLRHSGMTDKQK</sequence>
<dbReference type="EMBL" id="JAAGRN010000001">
    <property type="protein sequence ID" value="NDY81787.1"/>
    <property type="molecule type" value="Genomic_DNA"/>
</dbReference>
<dbReference type="GO" id="GO:0006508">
    <property type="term" value="P:proteolysis"/>
    <property type="evidence" value="ECO:0007669"/>
    <property type="project" value="UniProtKB-KW"/>
</dbReference>
<evidence type="ECO:0000259" key="10">
    <source>
        <dbReference type="Pfam" id="PF01432"/>
    </source>
</evidence>
<dbReference type="GO" id="GO:0046872">
    <property type="term" value="F:metal ion binding"/>
    <property type="evidence" value="ECO:0007669"/>
    <property type="project" value="UniProtKB-UniRule"/>
</dbReference>
<keyword evidence="3 9" id="KW-0479">Metal-binding</keyword>
<evidence type="ECO:0000313" key="12">
    <source>
        <dbReference type="EMBL" id="NDY81787.1"/>
    </source>
</evidence>
<evidence type="ECO:0000256" key="2">
    <source>
        <dbReference type="ARBA" id="ARBA00022670"/>
    </source>
</evidence>
<dbReference type="GO" id="GO:0005829">
    <property type="term" value="C:cytosol"/>
    <property type="evidence" value="ECO:0007669"/>
    <property type="project" value="UniProtKB-ARBA"/>
</dbReference>
<evidence type="ECO:0000256" key="4">
    <source>
        <dbReference type="ARBA" id="ARBA00022801"/>
    </source>
</evidence>
<dbReference type="Pfam" id="PF19310">
    <property type="entry name" value="TOP_N"/>
    <property type="match status" value="1"/>
</dbReference>
<dbReference type="EC" id="3.4.24.70" evidence="8"/>
<comment type="catalytic activity">
    <reaction evidence="7">
        <text>Hydrolysis of oligopeptides, with broad specificity. Gly or Ala commonly occur as P1 or P1' residues, but more distant residues are also important, as is shown by the fact that Z-Gly-Pro-Gly-|-Gly-Pro-Ala is cleaved, but not Z-(Gly)(5).</text>
        <dbReference type="EC" id="3.4.24.70"/>
    </reaction>
</comment>
<protein>
    <recommendedName>
        <fullName evidence="8">oligopeptidase A</fullName>
        <ecNumber evidence="8">3.4.24.70</ecNumber>
    </recommendedName>
</protein>
<dbReference type="InterPro" id="IPR024079">
    <property type="entry name" value="MetalloPept_cat_dom_sf"/>
</dbReference>
<dbReference type="InterPro" id="IPR045666">
    <property type="entry name" value="OpdA_N"/>
</dbReference>
<evidence type="ECO:0000256" key="5">
    <source>
        <dbReference type="ARBA" id="ARBA00022833"/>
    </source>
</evidence>
<accession>A0A6B2QYH9</accession>
<dbReference type="InterPro" id="IPR045090">
    <property type="entry name" value="Pept_M3A_M3B"/>
</dbReference>
<evidence type="ECO:0000256" key="7">
    <source>
        <dbReference type="ARBA" id="ARBA00024603"/>
    </source>
</evidence>
<comment type="similarity">
    <text evidence="1 9">Belongs to the peptidase M3 family.</text>
</comment>
<dbReference type="InterPro" id="IPR034005">
    <property type="entry name" value="M3A_DCP"/>
</dbReference>
<evidence type="ECO:0000259" key="11">
    <source>
        <dbReference type="Pfam" id="PF19310"/>
    </source>
</evidence>
<dbReference type="SUPFAM" id="SSF55486">
    <property type="entry name" value="Metalloproteases ('zincins'), catalytic domain"/>
    <property type="match status" value="1"/>
</dbReference>
<dbReference type="Pfam" id="PF01432">
    <property type="entry name" value="Peptidase_M3"/>
    <property type="match status" value="1"/>
</dbReference>
<dbReference type="Gene3D" id="1.10.1370.10">
    <property type="entry name" value="Neurolysin, domain 3"/>
    <property type="match status" value="1"/>
</dbReference>
<comment type="caution">
    <text evidence="12">The sequence shown here is derived from an EMBL/GenBank/DDBJ whole genome shotgun (WGS) entry which is preliminary data.</text>
</comment>
<keyword evidence="4 9" id="KW-0378">Hydrolase</keyword>
<dbReference type="PANTHER" id="PTHR11804:SF84">
    <property type="entry name" value="SACCHAROLYSIN"/>
    <property type="match status" value="1"/>
</dbReference>